<proteinExistence type="predicted"/>
<keyword evidence="1" id="KW-0227">DNA damage</keyword>
<reference evidence="3 4" key="1">
    <citation type="submission" date="2024-09" db="EMBL/GenBank/DDBJ databases">
        <title>The Natural Products Discovery Center: Release of the First 8490 Sequenced Strains for Exploring Actinobacteria Biosynthetic Diversity.</title>
        <authorList>
            <person name="Kalkreuter E."/>
            <person name="Kautsar S.A."/>
            <person name="Yang D."/>
            <person name="Bader C.D."/>
            <person name="Teijaro C.N."/>
            <person name="Fluegel L."/>
            <person name="Davis C.M."/>
            <person name="Simpson J.R."/>
            <person name="Lauterbach L."/>
            <person name="Steele A.D."/>
            <person name="Gui C."/>
            <person name="Meng S."/>
            <person name="Li G."/>
            <person name="Viehrig K."/>
            <person name="Ye F."/>
            <person name="Su P."/>
            <person name="Kiefer A.F."/>
            <person name="Nichols A."/>
            <person name="Cepeda A.J."/>
            <person name="Yan W."/>
            <person name="Fan B."/>
            <person name="Jiang Y."/>
            <person name="Adhikari A."/>
            <person name="Zheng C.-J."/>
            <person name="Schuster L."/>
            <person name="Cowan T.M."/>
            <person name="Smanski M.J."/>
            <person name="Chevrette M.G."/>
            <person name="De Carvalho L.P.S."/>
            <person name="Shen B."/>
        </authorList>
    </citation>
    <scope>NUCLEOTIDE SEQUENCE [LARGE SCALE GENOMIC DNA]</scope>
    <source>
        <strain evidence="3 4">NPDC058428</strain>
    </source>
</reference>
<dbReference type="Gene3D" id="1.10.340.30">
    <property type="entry name" value="Hypothetical protein, domain 2"/>
    <property type="match status" value="1"/>
</dbReference>
<dbReference type="Proteomes" id="UP001598352">
    <property type="component" value="Unassembled WGS sequence"/>
</dbReference>
<protein>
    <submittedName>
        <fullName evidence="3">DNA-3-methyladenine glycosylase family protein</fullName>
    </submittedName>
</protein>
<keyword evidence="4" id="KW-1185">Reference proteome</keyword>
<accession>A0ABW6F6T4</accession>
<name>A0ABW6F6T4_9ACTN</name>
<dbReference type="SUPFAM" id="SSF48150">
    <property type="entry name" value="DNA-glycosylase"/>
    <property type="match status" value="1"/>
</dbReference>
<evidence type="ECO:0000313" key="4">
    <source>
        <dbReference type="Proteomes" id="UP001598352"/>
    </source>
</evidence>
<organism evidence="3 4">
    <name type="scientific">Streptomyces rubiginosohelvolus</name>
    <dbReference type="NCBI Taxonomy" id="67362"/>
    <lineage>
        <taxon>Bacteria</taxon>
        <taxon>Bacillati</taxon>
        <taxon>Actinomycetota</taxon>
        <taxon>Actinomycetes</taxon>
        <taxon>Kitasatosporales</taxon>
        <taxon>Streptomycetaceae</taxon>
        <taxon>Streptomyces</taxon>
    </lineage>
</organism>
<dbReference type="InterPro" id="IPR051912">
    <property type="entry name" value="Alkylbase_DNA_Glycosylase/TA"/>
</dbReference>
<evidence type="ECO:0000256" key="1">
    <source>
        <dbReference type="ARBA" id="ARBA00022763"/>
    </source>
</evidence>
<dbReference type="PANTHER" id="PTHR43003:SF6">
    <property type="entry name" value="DNA GLYCOSYLASE"/>
    <property type="match status" value="1"/>
</dbReference>
<dbReference type="InterPro" id="IPR011257">
    <property type="entry name" value="DNA_glycosylase"/>
</dbReference>
<sequence>MPSSRTWVPPAPYDLARTLRVLRRGRGDPSCRQEPDGTWWRCSRTPDGPVTLRISDRPDPIAGRLITGTAWGPGTGWVLEQLPALLGADDEPDAFRPRHRVVAAAHRKHGGLRLSRTGLVMESLVPSVLEQRITTGSAHYAWRRLLNRYGEQPPGPAPEEMRIPPSAAAWRMVPSWEWHRAGVDRSRAAAILRACSYAPRLEEAAVMELPEATTRLQLIPGIGPWTAAETLQRTLGAADALTLGDLHLPVQITYALTGARGGTDEQMLQLLEPYAGQRHRAARLILLGGRLPNRRAHRAPHSRIAHL</sequence>
<dbReference type="RefSeq" id="WP_382775030.1">
    <property type="nucleotide sequence ID" value="NZ_JBHXKZ010000018.1"/>
</dbReference>
<dbReference type="PANTHER" id="PTHR43003">
    <property type="entry name" value="DNA-3-METHYLADENINE GLYCOSYLASE"/>
    <property type="match status" value="1"/>
</dbReference>
<gene>
    <name evidence="3" type="ORF">ACFWOQ_21075</name>
</gene>
<evidence type="ECO:0000256" key="2">
    <source>
        <dbReference type="ARBA" id="ARBA00023204"/>
    </source>
</evidence>
<dbReference type="EMBL" id="JBHXKZ010000018">
    <property type="protein sequence ID" value="MFD4825070.1"/>
    <property type="molecule type" value="Genomic_DNA"/>
</dbReference>
<keyword evidence="2" id="KW-0234">DNA repair</keyword>
<comment type="caution">
    <text evidence="3">The sequence shown here is derived from an EMBL/GenBank/DDBJ whole genome shotgun (WGS) entry which is preliminary data.</text>
</comment>
<evidence type="ECO:0000313" key="3">
    <source>
        <dbReference type="EMBL" id="MFD4825070.1"/>
    </source>
</evidence>